<keyword evidence="3" id="KW-1185">Reference proteome</keyword>
<sequence>MSFSHCLPALPKEEITPKPKKRKEKRLSDIKLDKPTGDDEPVTKVDTAALAKKVRDWQKNTVMGSCLDGSTLEHLGVAEKTLSEESWLAVSKTGLLCIPCNRASLNGAWSDGTAGSDVKDLRLWFVTKHAKSKSHVQAVKQMLKVNAGPAGAPALSEFEDVLDQLQSGSSLRGTSKSSFSDKVALIAWSLQEAALCEIREHLRNAQTLSLTRDARRQRLLIRFGSCDGKGNSHAGILGLVRDFGDNAGEIVKATRHILKRVCTSWGAPPRWYHGPPAYFNEELFNYVREHIELLTTDAAANEILASNIGAGHRSSKLEGDTVETALTPNLKMIGRDKAHSFRRLMTRPFKCDEYLDSIVDEFVTAKSSVVQRLHNSWDLKRILTEEIEAADPELGTNMKSLRAAKHRFESLAAPMGRCILYLPQFLKTMQRICESRADNIATETKAFLQGLTAEKLLQLSLLADGLDETMLLVRIVDAESVDVASLPLDIQALVDRLHGLFGPDRLALTTPGYTKYMTDLLQQGNVSYIVKGQVHRLRLPNAAATMDRLFHRMGCWMKLVMEVLRTEWPDYTLFASLGIFGLAKTTAKTTMAVTEFSVDDTTSGRDRTDERIDKGLKRQTPDGEPNTIQAWLRKRRRGVDHAIQSVENLDWDLEGVEQSAEWSEWHEGEKQFQKDKQMKLRLEAIEFGTLDLTDDLRDEFMKRKDVDALNDKKLIADRKRRERASQKTKLTLDWEAWSGMSFWVESQTPELLRRLAEHNLSVTTDRWMADGFVVQDAAEPPERVRWIGSLMGKVVVDSSAIQGKGGLLLYFKPARKNKMKLHITRDFKDSHRAIFNLINRALLLPN</sequence>
<feature type="compositionally biased region" description="Basic and acidic residues" evidence="1">
    <location>
        <begin position="26"/>
        <end position="42"/>
    </location>
</feature>
<accession>A0ABP0NC93</accession>
<name>A0ABP0NC93_9DINO</name>
<dbReference type="EMBL" id="CAXAMN010021521">
    <property type="protein sequence ID" value="CAK9060469.1"/>
    <property type="molecule type" value="Genomic_DNA"/>
</dbReference>
<proteinExistence type="predicted"/>
<gene>
    <name evidence="2" type="ORF">CCMP2556_LOCUS29749</name>
</gene>
<dbReference type="Proteomes" id="UP001642484">
    <property type="component" value="Unassembled WGS sequence"/>
</dbReference>
<reference evidence="2 3" key="1">
    <citation type="submission" date="2024-02" db="EMBL/GenBank/DDBJ databases">
        <authorList>
            <person name="Chen Y."/>
            <person name="Shah S."/>
            <person name="Dougan E. K."/>
            <person name="Thang M."/>
            <person name="Chan C."/>
        </authorList>
    </citation>
    <scope>NUCLEOTIDE SEQUENCE [LARGE SCALE GENOMIC DNA]</scope>
</reference>
<evidence type="ECO:0000313" key="3">
    <source>
        <dbReference type="Proteomes" id="UP001642484"/>
    </source>
</evidence>
<evidence type="ECO:0000313" key="2">
    <source>
        <dbReference type="EMBL" id="CAK9060469.1"/>
    </source>
</evidence>
<organism evidence="2 3">
    <name type="scientific">Durusdinium trenchii</name>
    <dbReference type="NCBI Taxonomy" id="1381693"/>
    <lineage>
        <taxon>Eukaryota</taxon>
        <taxon>Sar</taxon>
        <taxon>Alveolata</taxon>
        <taxon>Dinophyceae</taxon>
        <taxon>Suessiales</taxon>
        <taxon>Symbiodiniaceae</taxon>
        <taxon>Durusdinium</taxon>
    </lineage>
</organism>
<feature type="region of interest" description="Disordered" evidence="1">
    <location>
        <begin position="1"/>
        <end position="42"/>
    </location>
</feature>
<evidence type="ECO:0008006" key="4">
    <source>
        <dbReference type="Google" id="ProtNLM"/>
    </source>
</evidence>
<evidence type="ECO:0000256" key="1">
    <source>
        <dbReference type="SAM" id="MobiDB-lite"/>
    </source>
</evidence>
<comment type="caution">
    <text evidence="2">The sequence shown here is derived from an EMBL/GenBank/DDBJ whole genome shotgun (WGS) entry which is preliminary data.</text>
</comment>
<protein>
    <recommendedName>
        <fullName evidence="4">DH domain-containing protein</fullName>
    </recommendedName>
</protein>